<organism evidence="2 3">
    <name type="scientific">Prunus persica</name>
    <name type="common">Peach</name>
    <name type="synonym">Amygdalus persica</name>
    <dbReference type="NCBI Taxonomy" id="3760"/>
    <lineage>
        <taxon>Eukaryota</taxon>
        <taxon>Viridiplantae</taxon>
        <taxon>Streptophyta</taxon>
        <taxon>Embryophyta</taxon>
        <taxon>Tracheophyta</taxon>
        <taxon>Spermatophyta</taxon>
        <taxon>Magnoliopsida</taxon>
        <taxon>eudicotyledons</taxon>
        <taxon>Gunneridae</taxon>
        <taxon>Pentapetalae</taxon>
        <taxon>rosids</taxon>
        <taxon>fabids</taxon>
        <taxon>Rosales</taxon>
        <taxon>Rosaceae</taxon>
        <taxon>Amygdaloideae</taxon>
        <taxon>Amygdaleae</taxon>
        <taxon>Prunus</taxon>
    </lineage>
</organism>
<dbReference type="PROSITE" id="PS51257">
    <property type="entry name" value="PROKAR_LIPOPROTEIN"/>
    <property type="match status" value="1"/>
</dbReference>
<accession>A0A251QJ31</accession>
<proteinExistence type="predicted"/>
<dbReference type="Gramene" id="ONI23844">
    <property type="protein sequence ID" value="ONI23844"/>
    <property type="gene ID" value="PRUPE_2G211500"/>
</dbReference>
<dbReference type="Proteomes" id="UP000006882">
    <property type="component" value="Chromosome G2"/>
</dbReference>
<feature type="chain" id="PRO_5012174088" evidence="1">
    <location>
        <begin position="37"/>
        <end position="84"/>
    </location>
</feature>
<dbReference type="AlphaFoldDB" id="A0A251QJ31"/>
<reference evidence="2 3" key="1">
    <citation type="journal article" date="2013" name="Nat. Genet.">
        <title>The high-quality draft genome of peach (Prunus persica) identifies unique patterns of genetic diversity, domestication and genome evolution.</title>
        <authorList>
            <consortium name="International Peach Genome Initiative"/>
            <person name="Verde I."/>
            <person name="Abbott A.G."/>
            <person name="Scalabrin S."/>
            <person name="Jung S."/>
            <person name="Shu S."/>
            <person name="Marroni F."/>
            <person name="Zhebentyayeva T."/>
            <person name="Dettori M.T."/>
            <person name="Grimwood J."/>
            <person name="Cattonaro F."/>
            <person name="Zuccolo A."/>
            <person name="Rossini L."/>
            <person name="Jenkins J."/>
            <person name="Vendramin E."/>
            <person name="Meisel L.A."/>
            <person name="Decroocq V."/>
            <person name="Sosinski B."/>
            <person name="Prochnik S."/>
            <person name="Mitros T."/>
            <person name="Policriti A."/>
            <person name="Cipriani G."/>
            <person name="Dondini L."/>
            <person name="Ficklin S."/>
            <person name="Goodstein D.M."/>
            <person name="Xuan P."/>
            <person name="Del Fabbro C."/>
            <person name="Aramini V."/>
            <person name="Copetti D."/>
            <person name="Gonzalez S."/>
            <person name="Horner D.S."/>
            <person name="Falchi R."/>
            <person name="Lucas S."/>
            <person name="Mica E."/>
            <person name="Maldonado J."/>
            <person name="Lazzari B."/>
            <person name="Bielenberg D."/>
            <person name="Pirona R."/>
            <person name="Miculan M."/>
            <person name="Barakat A."/>
            <person name="Testolin R."/>
            <person name="Stella A."/>
            <person name="Tartarini S."/>
            <person name="Tonutti P."/>
            <person name="Arus P."/>
            <person name="Orellana A."/>
            <person name="Wells C."/>
            <person name="Main D."/>
            <person name="Vizzotto G."/>
            <person name="Silva H."/>
            <person name="Salamini F."/>
            <person name="Schmutz J."/>
            <person name="Morgante M."/>
            <person name="Rokhsar D.S."/>
        </authorList>
    </citation>
    <scope>NUCLEOTIDE SEQUENCE [LARGE SCALE GENOMIC DNA]</scope>
    <source>
        <strain evidence="3">cv. Nemared</strain>
    </source>
</reference>
<dbReference type="eggNOG" id="ENOG502SZ74">
    <property type="taxonomic scope" value="Eukaryota"/>
</dbReference>
<keyword evidence="3" id="KW-1185">Reference proteome</keyword>
<feature type="signal peptide" evidence="1">
    <location>
        <begin position="1"/>
        <end position="36"/>
    </location>
</feature>
<sequence length="84" mass="9266">MHKTPKRINNMANKTAILICVLVVVIGCSSMQGSEAISACAKPCMPVCMKEEGASIPICEIACENYCKQISGNRNSEWNRYRNL</sequence>
<dbReference type="EMBL" id="CM007652">
    <property type="protein sequence ID" value="ONI23844.1"/>
    <property type="molecule type" value="Genomic_DNA"/>
</dbReference>
<evidence type="ECO:0000313" key="3">
    <source>
        <dbReference type="Proteomes" id="UP000006882"/>
    </source>
</evidence>
<keyword evidence="1" id="KW-0732">Signal</keyword>
<protein>
    <submittedName>
        <fullName evidence="2">Uncharacterized protein</fullName>
    </submittedName>
</protein>
<gene>
    <name evidence="2" type="ORF">PRUPE_2G211500</name>
</gene>
<evidence type="ECO:0000256" key="1">
    <source>
        <dbReference type="SAM" id="SignalP"/>
    </source>
</evidence>
<evidence type="ECO:0000313" key="2">
    <source>
        <dbReference type="EMBL" id="ONI23844.1"/>
    </source>
</evidence>
<name>A0A251QJ31_PRUPE</name>